<name>A0A445MZU1_9BACT</name>
<dbReference type="EMBL" id="OJIN01000180">
    <property type="protein sequence ID" value="SPD74959.1"/>
    <property type="molecule type" value="Genomic_DNA"/>
</dbReference>
<reference evidence="2" key="1">
    <citation type="submission" date="2018-01" db="EMBL/GenBank/DDBJ databases">
        <authorList>
            <person name="Regsiter A."/>
            <person name="William W."/>
        </authorList>
    </citation>
    <scope>NUCLEOTIDE SEQUENCE</scope>
    <source>
        <strain evidence="2">TRIP AH-1</strain>
    </source>
</reference>
<feature type="transmembrane region" description="Helical" evidence="1">
    <location>
        <begin position="20"/>
        <end position="41"/>
    </location>
</feature>
<gene>
    <name evidence="2" type="ORF">PITCH_A390056</name>
</gene>
<keyword evidence="1" id="KW-1133">Transmembrane helix</keyword>
<accession>A0A445MZU1</accession>
<evidence type="ECO:0000313" key="2">
    <source>
        <dbReference type="EMBL" id="SPD74959.1"/>
    </source>
</evidence>
<keyword evidence="1" id="KW-0472">Membrane</keyword>
<evidence type="ECO:0000256" key="1">
    <source>
        <dbReference type="SAM" id="Phobius"/>
    </source>
</evidence>
<proteinExistence type="predicted"/>
<sequence length="86" mass="9959">MTVPCDYNLKGCYFFEFYKNYAIIMPACYAIYIPIFSDYLLIDEEQVVKHPDSLNGEHDPTQWPYFPAKKAVPKRISPNLCGDSIT</sequence>
<organism evidence="2">
    <name type="scientific">uncultured Desulfobacterium sp</name>
    <dbReference type="NCBI Taxonomy" id="201089"/>
    <lineage>
        <taxon>Bacteria</taxon>
        <taxon>Pseudomonadati</taxon>
        <taxon>Thermodesulfobacteriota</taxon>
        <taxon>Desulfobacteria</taxon>
        <taxon>Desulfobacterales</taxon>
        <taxon>Desulfobacteriaceae</taxon>
        <taxon>Desulfobacterium</taxon>
        <taxon>environmental samples</taxon>
    </lineage>
</organism>
<protein>
    <submittedName>
        <fullName evidence="2">Uncharacterized protein</fullName>
    </submittedName>
</protein>
<keyword evidence="1" id="KW-0812">Transmembrane</keyword>
<dbReference type="AlphaFoldDB" id="A0A445MZU1"/>